<keyword evidence="3" id="KW-1185">Reference proteome</keyword>
<dbReference type="OMA" id="RTWAYSI"/>
<proteinExistence type="predicted"/>
<dbReference type="Proteomes" id="UP000001940">
    <property type="component" value="Chromosome X"/>
</dbReference>
<evidence type="ECO:0000313" key="4">
    <source>
        <dbReference type="WormBase" id="M163.9"/>
    </source>
</evidence>
<organism evidence="2 3">
    <name type="scientific">Caenorhabditis elegans</name>
    <dbReference type="NCBI Taxonomy" id="6239"/>
    <lineage>
        <taxon>Eukaryota</taxon>
        <taxon>Metazoa</taxon>
        <taxon>Ecdysozoa</taxon>
        <taxon>Nematoda</taxon>
        <taxon>Chromadorea</taxon>
        <taxon>Rhabditida</taxon>
        <taxon>Rhabditina</taxon>
        <taxon>Rhabditomorpha</taxon>
        <taxon>Rhabditoidea</taxon>
        <taxon>Rhabditidae</taxon>
        <taxon>Peloderinae</taxon>
        <taxon>Caenorhabditis</taxon>
    </lineage>
</organism>
<dbReference type="HOGENOM" id="CLU_2690190_0_0_1"/>
<dbReference type="AGR" id="WB:WBGene00044145"/>
<name>Q564X3_CAEEL</name>
<feature type="transmembrane region" description="Helical" evidence="1">
    <location>
        <begin position="36"/>
        <end position="60"/>
    </location>
</feature>
<keyword evidence="1" id="KW-0472">Membrane</keyword>
<evidence type="ECO:0000256" key="1">
    <source>
        <dbReference type="SAM" id="Phobius"/>
    </source>
</evidence>
<dbReference type="PaxDb" id="6239-M163.9"/>
<dbReference type="InParanoid" id="Q564X3"/>
<dbReference type="CTD" id="3564952"/>
<accession>Q564X3</accession>
<evidence type="ECO:0000313" key="3">
    <source>
        <dbReference type="Proteomes" id="UP000001940"/>
    </source>
</evidence>
<dbReference type="RefSeq" id="NP_001024813.1">
    <property type="nucleotide sequence ID" value="NM_001029642.1"/>
</dbReference>
<evidence type="ECO:0000313" key="2">
    <source>
        <dbReference type="EMBL" id="CAI79234.1"/>
    </source>
</evidence>
<sequence>MCVEEDLESSDYSSEEDTDSIDSFHTLQTEKVARKWAYSILICYTIAAVAFMTIFILWFFKKSGRLAHLDTEYQN</sequence>
<dbReference type="eggNOG" id="ENOG502TIZV">
    <property type="taxonomic scope" value="Eukaryota"/>
</dbReference>
<protein>
    <submittedName>
        <fullName evidence="2">LEMD2</fullName>
    </submittedName>
</protein>
<dbReference type="EMBL" id="BX284606">
    <property type="protein sequence ID" value="CAI79234.1"/>
    <property type="molecule type" value="Genomic_DNA"/>
</dbReference>
<reference evidence="2 3" key="1">
    <citation type="journal article" date="1998" name="Science">
        <title>Genome sequence of the nematode C. elegans: a platform for investigating biology.</title>
        <authorList>
            <consortium name="The C. elegans sequencing consortium"/>
            <person name="Sulson J.E."/>
            <person name="Waterston R."/>
        </authorList>
    </citation>
    <scope>NUCLEOTIDE SEQUENCE [LARGE SCALE GENOMIC DNA]</scope>
    <source>
        <strain evidence="2 3">Bristol N2</strain>
    </source>
</reference>
<dbReference type="AlphaFoldDB" id="Q564X3"/>
<keyword evidence="1" id="KW-1133">Transmembrane helix</keyword>
<dbReference type="Bgee" id="WBGene00044145">
    <property type="expression patterns" value="Expressed in larva and 2 other cell types or tissues"/>
</dbReference>
<gene>
    <name evidence="2" type="ORF">CELE_M163.9</name>
    <name evidence="2 4" type="ORF">M163.9</name>
</gene>
<dbReference type="UCSC" id="M163.9">
    <property type="organism name" value="c. elegans"/>
</dbReference>
<dbReference type="FunCoup" id="Q564X3">
    <property type="interactions" value="811"/>
</dbReference>
<dbReference type="GeneID" id="3564952"/>
<keyword evidence="1" id="KW-0812">Transmembrane</keyword>
<dbReference type="KEGG" id="cel:CELE_M163.9"/>
<dbReference type="SMR" id="Q564X3"/>
<dbReference type="OrthoDB" id="10451779at2759"/>
<dbReference type="WormBase" id="M163.9">
    <property type="protein sequence ID" value="CE38406"/>
    <property type="gene ID" value="WBGene00044145"/>
</dbReference>